<dbReference type="GO" id="GO:0003697">
    <property type="term" value="F:single-stranded DNA binding"/>
    <property type="evidence" value="ECO:0007669"/>
    <property type="project" value="InterPro"/>
</dbReference>
<sequence length="145" mass="16019">MSGHVTGEVEVRFTDSGVAVSRFRLTETPTHWDPTTQKWREGAQIRYICTAWRELARHTGESLTDGVDVLIKGRITDVRDNAIYLSVDDIGISLRQRIAYTESSLPSPSAARPMPVPCAASGVPRTATRQADAPPAWWQVQTPSD</sequence>
<dbReference type="RefSeq" id="WP_229879701.1">
    <property type="nucleotide sequence ID" value="NZ_BMSQ01000030.1"/>
</dbReference>
<reference evidence="4 5" key="1">
    <citation type="submission" date="2020-08" db="EMBL/GenBank/DDBJ databases">
        <title>Genomic Encyclopedia of Type Strains, Phase III (KMG-III): the genomes of soil and plant-associated and newly described type strains.</title>
        <authorList>
            <person name="Whitman W."/>
        </authorList>
    </citation>
    <scope>NUCLEOTIDE SEQUENCE [LARGE SCALE GENOMIC DNA]</scope>
    <source>
        <strain evidence="4 5">CECT 3146</strain>
    </source>
</reference>
<dbReference type="Pfam" id="PF00436">
    <property type="entry name" value="SSB"/>
    <property type="match status" value="1"/>
</dbReference>
<proteinExistence type="predicted"/>
<organism evidence="4 5">
    <name type="scientific">Streptomyces spectabilis</name>
    <dbReference type="NCBI Taxonomy" id="68270"/>
    <lineage>
        <taxon>Bacteria</taxon>
        <taxon>Bacillati</taxon>
        <taxon>Actinomycetota</taxon>
        <taxon>Actinomycetes</taxon>
        <taxon>Kitasatosporales</taxon>
        <taxon>Streptomycetaceae</taxon>
        <taxon>Streptomyces</taxon>
    </lineage>
</organism>
<evidence type="ECO:0000256" key="1">
    <source>
        <dbReference type="ARBA" id="ARBA00023125"/>
    </source>
</evidence>
<feature type="region of interest" description="Disordered" evidence="3">
    <location>
        <begin position="104"/>
        <end position="145"/>
    </location>
</feature>
<accession>A0A7W8EXQ5</accession>
<dbReference type="EMBL" id="JACHJD010000026">
    <property type="protein sequence ID" value="MBB5109317.1"/>
    <property type="molecule type" value="Genomic_DNA"/>
</dbReference>
<keyword evidence="5" id="KW-1185">Reference proteome</keyword>
<evidence type="ECO:0000313" key="5">
    <source>
        <dbReference type="Proteomes" id="UP000549009"/>
    </source>
</evidence>
<dbReference type="InterPro" id="IPR012340">
    <property type="entry name" value="NA-bd_OB-fold"/>
</dbReference>
<dbReference type="AlphaFoldDB" id="A0A7W8EXQ5"/>
<evidence type="ECO:0000256" key="3">
    <source>
        <dbReference type="SAM" id="MobiDB-lite"/>
    </source>
</evidence>
<evidence type="ECO:0000256" key="2">
    <source>
        <dbReference type="PROSITE-ProRule" id="PRU00252"/>
    </source>
</evidence>
<evidence type="ECO:0000313" key="4">
    <source>
        <dbReference type="EMBL" id="MBB5109317.1"/>
    </source>
</evidence>
<dbReference type="InterPro" id="IPR000424">
    <property type="entry name" value="Primosome_PriB/ssb"/>
</dbReference>
<comment type="caution">
    <text evidence="4">The sequence shown here is derived from an EMBL/GenBank/DDBJ whole genome shotgun (WGS) entry which is preliminary data.</text>
</comment>
<keyword evidence="1 2" id="KW-0238">DNA-binding</keyword>
<dbReference type="Gene3D" id="2.40.50.140">
    <property type="entry name" value="Nucleic acid-binding proteins"/>
    <property type="match status" value="1"/>
</dbReference>
<gene>
    <name evidence="4" type="ORF">FHS40_008445</name>
</gene>
<name>A0A7W8EXQ5_STRST</name>
<protein>
    <submittedName>
        <fullName evidence="4">Single-strand DNA-binding protein</fullName>
    </submittedName>
</protein>
<dbReference type="Proteomes" id="UP000549009">
    <property type="component" value="Unassembled WGS sequence"/>
</dbReference>
<dbReference type="PROSITE" id="PS50935">
    <property type="entry name" value="SSB"/>
    <property type="match status" value="1"/>
</dbReference>
<dbReference type="SUPFAM" id="SSF50249">
    <property type="entry name" value="Nucleic acid-binding proteins"/>
    <property type="match status" value="1"/>
</dbReference>